<evidence type="ECO:0000256" key="1">
    <source>
        <dbReference type="ARBA" id="ARBA00022603"/>
    </source>
</evidence>
<keyword evidence="2 5" id="KW-0808">Transferase</keyword>
<dbReference type="EMBL" id="CZRL01000035">
    <property type="protein sequence ID" value="CUS50648.1"/>
    <property type="molecule type" value="Genomic_DNA"/>
</dbReference>
<dbReference type="PANTHER" id="PTHR43464">
    <property type="entry name" value="METHYLTRANSFERASE"/>
    <property type="match status" value="1"/>
</dbReference>
<dbReference type="PANTHER" id="PTHR43464:SF19">
    <property type="entry name" value="UBIQUINONE BIOSYNTHESIS O-METHYLTRANSFERASE, MITOCHONDRIAL"/>
    <property type="match status" value="1"/>
</dbReference>
<keyword evidence="3" id="KW-0949">S-adenosyl-L-methionine</keyword>
<feature type="domain" description="Methyltransferase" evidence="4">
    <location>
        <begin position="59"/>
        <end position="148"/>
    </location>
</feature>
<dbReference type="Pfam" id="PF13649">
    <property type="entry name" value="Methyltransf_25"/>
    <property type="match status" value="1"/>
</dbReference>
<evidence type="ECO:0000256" key="2">
    <source>
        <dbReference type="ARBA" id="ARBA00022679"/>
    </source>
</evidence>
<protein>
    <submittedName>
        <fullName evidence="5">SAM-dependent methyltransferases</fullName>
    </submittedName>
</protein>
<dbReference type="GO" id="GO:0032259">
    <property type="term" value="P:methylation"/>
    <property type="evidence" value="ECO:0007669"/>
    <property type="project" value="UniProtKB-KW"/>
</dbReference>
<dbReference type="SUPFAM" id="SSF53335">
    <property type="entry name" value="S-adenosyl-L-methionine-dependent methyltransferases"/>
    <property type="match status" value="1"/>
</dbReference>
<dbReference type="CDD" id="cd02440">
    <property type="entry name" value="AdoMet_MTases"/>
    <property type="match status" value="1"/>
</dbReference>
<organism evidence="5">
    <name type="scientific">hydrothermal vent metagenome</name>
    <dbReference type="NCBI Taxonomy" id="652676"/>
    <lineage>
        <taxon>unclassified sequences</taxon>
        <taxon>metagenomes</taxon>
        <taxon>ecological metagenomes</taxon>
    </lineage>
</organism>
<gene>
    <name evidence="5" type="ORF">MGWOODY_XGa1610</name>
</gene>
<sequence length="207" mass="22369">MSETNVSLSYHASSVEEQQAAYDRWAKAYESDLCAMGYRIPAVIAAVFTRFVASGTAPILDAGCGGGIQSEALAMLGYGPMTGIDLSEGMLDIARDKGIYAELHQMALGEQLDFSDDTFAAVLSSGTITPRHAPAHSFDELIRVARPGAPIVFSLRDDPAQEPAYPEALSRLTASGAWRETFVTESFKSMPYGEPEISHRVHVYEVS</sequence>
<keyword evidence="1 5" id="KW-0489">Methyltransferase</keyword>
<accession>A0A160TTL2</accession>
<dbReference type="InterPro" id="IPR029063">
    <property type="entry name" value="SAM-dependent_MTases_sf"/>
</dbReference>
<dbReference type="AlphaFoldDB" id="A0A160TTL2"/>
<proteinExistence type="predicted"/>
<reference evidence="5" key="1">
    <citation type="submission" date="2015-10" db="EMBL/GenBank/DDBJ databases">
        <authorList>
            <person name="Gilbert D.G."/>
        </authorList>
    </citation>
    <scope>NUCLEOTIDE SEQUENCE</scope>
</reference>
<evidence type="ECO:0000313" key="5">
    <source>
        <dbReference type="EMBL" id="CUS50648.1"/>
    </source>
</evidence>
<evidence type="ECO:0000259" key="4">
    <source>
        <dbReference type="Pfam" id="PF13649"/>
    </source>
</evidence>
<dbReference type="GO" id="GO:0005739">
    <property type="term" value="C:mitochondrion"/>
    <property type="evidence" value="ECO:0007669"/>
    <property type="project" value="TreeGrafter"/>
</dbReference>
<dbReference type="InterPro" id="IPR041698">
    <property type="entry name" value="Methyltransf_25"/>
</dbReference>
<name>A0A160TTL2_9ZZZZ</name>
<dbReference type="GO" id="GO:0010420">
    <property type="term" value="F:polyprenyldihydroxybenzoate methyltransferase activity"/>
    <property type="evidence" value="ECO:0007669"/>
    <property type="project" value="TreeGrafter"/>
</dbReference>
<evidence type="ECO:0000256" key="3">
    <source>
        <dbReference type="ARBA" id="ARBA00022691"/>
    </source>
</evidence>
<dbReference type="Gene3D" id="3.40.50.150">
    <property type="entry name" value="Vaccinia Virus protein VP39"/>
    <property type="match status" value="1"/>
</dbReference>